<dbReference type="KEGG" id="rgi:RGI145_04410"/>
<dbReference type="Pfam" id="PF07309">
    <property type="entry name" value="FlaF"/>
    <property type="match status" value="1"/>
</dbReference>
<evidence type="ECO:0008006" key="3">
    <source>
        <dbReference type="Google" id="ProtNLM"/>
    </source>
</evidence>
<reference evidence="1 2" key="1">
    <citation type="submission" date="2016-05" db="EMBL/GenBank/DDBJ databases">
        <title>Complete Genome and Methylome Analysis of Psychrotrophic Bacterial Isolates from Antarctic Lake Untersee.</title>
        <authorList>
            <person name="Fomenkov A."/>
            <person name="Akimov V.N."/>
            <person name="Vasilyeva L.V."/>
            <person name="Andersen D."/>
            <person name="Vincze T."/>
            <person name="Roberts R.J."/>
        </authorList>
    </citation>
    <scope>NUCLEOTIDE SEQUENCE [LARGE SCALE GENOMIC DNA]</scope>
    <source>
        <strain evidence="1 2">U14-5</strain>
    </source>
</reference>
<dbReference type="Proteomes" id="UP000185494">
    <property type="component" value="Chromosome 1"/>
</dbReference>
<dbReference type="RefSeq" id="WP_075797403.1">
    <property type="nucleotide sequence ID" value="NZ_CP015583.1"/>
</dbReference>
<proteinExistence type="predicted"/>
<dbReference type="STRING" id="257708.RGI145_04410"/>
<accession>A0A1L7ACC9</accession>
<dbReference type="InterPro" id="IPR010845">
    <property type="entry name" value="FlaF"/>
</dbReference>
<evidence type="ECO:0000313" key="1">
    <source>
        <dbReference type="EMBL" id="APT56458.1"/>
    </source>
</evidence>
<dbReference type="EMBL" id="CP015583">
    <property type="protein sequence ID" value="APT56458.1"/>
    <property type="molecule type" value="Genomic_DNA"/>
</dbReference>
<dbReference type="eggNOG" id="COG5442">
    <property type="taxonomic scope" value="Bacteria"/>
</dbReference>
<organism evidence="1 2">
    <name type="scientific">Roseomonas gilardii</name>
    <dbReference type="NCBI Taxonomy" id="257708"/>
    <lineage>
        <taxon>Bacteria</taxon>
        <taxon>Pseudomonadati</taxon>
        <taxon>Pseudomonadota</taxon>
        <taxon>Alphaproteobacteria</taxon>
        <taxon>Acetobacterales</taxon>
        <taxon>Roseomonadaceae</taxon>
        <taxon>Roseomonas</taxon>
    </lineage>
</organism>
<name>A0A1L7ACC9_9PROT</name>
<gene>
    <name evidence="1" type="ORF">RGI145_04410</name>
</gene>
<sequence>MSIARYAAASAMVSPRDMEIAAFRHVNTLLAASAERGVERIKALHKAHRLWSILLSDLLSEGNALPAPLKARLVSLGLWAQRESISRMHDAGSLEPLMNLHRDMIEGLQAQKPAAPAPRAEAFAAESV</sequence>
<dbReference type="GO" id="GO:0044781">
    <property type="term" value="P:bacterial-type flagellum organization"/>
    <property type="evidence" value="ECO:0007669"/>
    <property type="project" value="InterPro"/>
</dbReference>
<dbReference type="AlphaFoldDB" id="A0A1L7ACC9"/>
<evidence type="ECO:0000313" key="2">
    <source>
        <dbReference type="Proteomes" id="UP000185494"/>
    </source>
</evidence>
<protein>
    <recommendedName>
        <fullName evidence="3">Flagellar biosynthesis regulatory protein FlaF</fullName>
    </recommendedName>
</protein>